<organism evidence="4">
    <name type="scientific">Photinus pyralis</name>
    <name type="common">Common eastern firefly</name>
    <name type="synonym">Lampyris pyralis</name>
    <dbReference type="NCBI Taxonomy" id="7054"/>
    <lineage>
        <taxon>Eukaryota</taxon>
        <taxon>Metazoa</taxon>
        <taxon>Ecdysozoa</taxon>
        <taxon>Arthropoda</taxon>
        <taxon>Hexapoda</taxon>
        <taxon>Insecta</taxon>
        <taxon>Pterygota</taxon>
        <taxon>Neoptera</taxon>
        <taxon>Endopterygota</taxon>
        <taxon>Coleoptera</taxon>
        <taxon>Polyphaga</taxon>
        <taxon>Elateriformia</taxon>
        <taxon>Elateroidea</taxon>
        <taxon>Lampyridae</taxon>
        <taxon>Lampyrinae</taxon>
        <taxon>Photinus</taxon>
    </lineage>
</organism>
<feature type="repeat" description="ANK" evidence="3">
    <location>
        <begin position="122"/>
        <end position="150"/>
    </location>
</feature>
<feature type="repeat" description="ANK" evidence="3">
    <location>
        <begin position="76"/>
        <end position="108"/>
    </location>
</feature>
<reference evidence="4" key="1">
    <citation type="journal article" date="2016" name="Sci. Rep.">
        <title>Molecular characterization of firefly nuptial gifts: a multi-omics approach sheds light on postcopulatory sexual selection.</title>
        <authorList>
            <person name="Al-Wathiqui N."/>
            <person name="Fallon T.R."/>
            <person name="South A."/>
            <person name="Weng J.K."/>
            <person name="Lewis S.M."/>
        </authorList>
    </citation>
    <scope>NUCLEOTIDE SEQUENCE</scope>
</reference>
<evidence type="ECO:0000256" key="3">
    <source>
        <dbReference type="PROSITE-ProRule" id="PRU00023"/>
    </source>
</evidence>
<keyword evidence="2 3" id="KW-0040">ANK repeat</keyword>
<dbReference type="SMART" id="SM00248">
    <property type="entry name" value="ANK"/>
    <property type="match status" value="8"/>
</dbReference>
<dbReference type="PANTHER" id="PTHR24134:SF9">
    <property type="entry name" value="ANKYRIN REPEAT AND SOCS BOX PROTEIN 8"/>
    <property type="match status" value="1"/>
</dbReference>
<dbReference type="PRINTS" id="PR01415">
    <property type="entry name" value="ANKYRIN"/>
</dbReference>
<dbReference type="PROSITE" id="PS50088">
    <property type="entry name" value="ANK_REPEAT"/>
    <property type="match status" value="7"/>
</dbReference>
<proteinExistence type="predicted"/>
<dbReference type="InterPro" id="IPR036770">
    <property type="entry name" value="Ankyrin_rpt-contain_sf"/>
</dbReference>
<sequence>MPAECIANPLQRELADCIIRMVPLDEIRILLACGAKVSYLCLAGNIPLHYAVWQRYYEAAQLLLTRGCNVNAIDECGYSPLHLSAEHGYTDVVKLLILSGAKVDYRENTEEPFPRTTLCDEPLRMAIRNKHMDIARLLLENGADPNKRYFFGSEINLVNDLEYLELLLTFGANADSRDRAGLTPLMKAARQPQGMEAVLLLLHHGADVNAVADERHDYRTVLHYAVLSGNIDIVNLLIKQGAKLNYDEEFDLGKPSPLDLAILKGDPEIIRLLVQSGANVNCSSSIIGSPLHVACADNISNRYEIIQMLLKAGADPNVKVFNDSENRNSQLRSVLAEYLASNEDPNVTIVNMLLRYGARVIMKTQFRDPDGILNSLQNVVNSKSEQLFYLLVEGCESFDSCMIRRNNVITPEQKDVLLELAKCPLSLRRQVRLYLRRLYGRRLIDMACNLELPQCLVKYLLFEYR</sequence>
<evidence type="ECO:0000313" key="4">
    <source>
        <dbReference type="EMBL" id="JAV72994.1"/>
    </source>
</evidence>
<protein>
    <submittedName>
        <fullName evidence="4">Uncharacterized protein</fullName>
    </submittedName>
</protein>
<name>A0A1Y1LH82_PHOPY</name>
<feature type="repeat" description="ANK" evidence="3">
    <location>
        <begin position="289"/>
        <end position="321"/>
    </location>
</feature>
<evidence type="ECO:0000256" key="2">
    <source>
        <dbReference type="ARBA" id="ARBA00023043"/>
    </source>
</evidence>
<dbReference type="AlphaFoldDB" id="A0A1Y1LH82"/>
<dbReference type="Gene3D" id="1.25.40.20">
    <property type="entry name" value="Ankyrin repeat-containing domain"/>
    <property type="match status" value="2"/>
</dbReference>
<dbReference type="PROSITE" id="PS50297">
    <property type="entry name" value="ANK_REP_REGION"/>
    <property type="match status" value="7"/>
</dbReference>
<feature type="repeat" description="ANK" evidence="3">
    <location>
        <begin position="180"/>
        <end position="213"/>
    </location>
</feature>
<dbReference type="EMBL" id="GEZM01055646">
    <property type="protein sequence ID" value="JAV72994.1"/>
    <property type="molecule type" value="Transcribed_RNA"/>
</dbReference>
<keyword evidence="1" id="KW-0677">Repeat</keyword>
<feature type="repeat" description="ANK" evidence="3">
    <location>
        <begin position="217"/>
        <end position="249"/>
    </location>
</feature>
<feature type="repeat" description="ANK" evidence="3">
    <location>
        <begin position="253"/>
        <end position="285"/>
    </location>
</feature>
<dbReference type="Pfam" id="PF12796">
    <property type="entry name" value="Ank_2"/>
    <property type="match status" value="3"/>
</dbReference>
<dbReference type="SUPFAM" id="SSF48403">
    <property type="entry name" value="Ankyrin repeat"/>
    <property type="match status" value="1"/>
</dbReference>
<feature type="repeat" description="ANK" evidence="3">
    <location>
        <begin position="43"/>
        <end position="75"/>
    </location>
</feature>
<dbReference type="InterPro" id="IPR002110">
    <property type="entry name" value="Ankyrin_rpt"/>
</dbReference>
<evidence type="ECO:0000256" key="1">
    <source>
        <dbReference type="ARBA" id="ARBA00022737"/>
    </source>
</evidence>
<accession>A0A1Y1LH82</accession>
<dbReference type="PANTHER" id="PTHR24134">
    <property type="entry name" value="ANKYRIN REPEAT-CONTAINING PROTEIN DDB_G0279043"/>
    <property type="match status" value="1"/>
</dbReference>